<proteinExistence type="predicted"/>
<evidence type="ECO:0000313" key="1">
    <source>
        <dbReference type="EMBL" id="MEL0604640.1"/>
    </source>
</evidence>
<dbReference type="Proteomes" id="UP001374952">
    <property type="component" value="Unassembled WGS sequence"/>
</dbReference>
<comment type="caution">
    <text evidence="1">The sequence shown here is derived from an EMBL/GenBank/DDBJ whole genome shotgun (WGS) entry which is preliminary data.</text>
</comment>
<sequence length="122" mass="13463">MKFLVASLLIFILVGCASKPTKEVEAINNSEIPQTCEGAIKKVAESLDDDSIKTLKETKKEDLIMFHMSWGMGIRNSYGLWSENSPIRKSCAKSIGEQDMHPDNASGIIMDGVWEIINGANM</sequence>
<organism evidence="1 2">
    <name type="scientific">Pseudoalteromonas undina</name>
    <dbReference type="NCBI Taxonomy" id="43660"/>
    <lineage>
        <taxon>Bacteria</taxon>
        <taxon>Pseudomonadati</taxon>
        <taxon>Pseudomonadota</taxon>
        <taxon>Gammaproteobacteria</taxon>
        <taxon>Alteromonadales</taxon>
        <taxon>Pseudoalteromonadaceae</taxon>
        <taxon>Pseudoalteromonas</taxon>
    </lineage>
</organism>
<protein>
    <submittedName>
        <fullName evidence="1">DUF6794 domain-containing protein</fullName>
    </submittedName>
</protein>
<accession>A0ACC6R465</accession>
<gene>
    <name evidence="1" type="ORF">V6250_10710</name>
</gene>
<dbReference type="EMBL" id="JBAKAX010000010">
    <property type="protein sequence ID" value="MEL0604640.1"/>
    <property type="molecule type" value="Genomic_DNA"/>
</dbReference>
<keyword evidence="2" id="KW-1185">Reference proteome</keyword>
<name>A0ACC6R465_9GAMM</name>
<evidence type="ECO:0000313" key="2">
    <source>
        <dbReference type="Proteomes" id="UP001374952"/>
    </source>
</evidence>
<reference evidence="1" key="1">
    <citation type="submission" date="2024-02" db="EMBL/GenBank/DDBJ databases">
        <title>Bacteria isolated from the canopy kelp, Nereocystis luetkeana.</title>
        <authorList>
            <person name="Pfister C.A."/>
            <person name="Younker I.T."/>
            <person name="Light S.H."/>
        </authorList>
    </citation>
    <scope>NUCLEOTIDE SEQUENCE</scope>
    <source>
        <strain evidence="1">TN.2.01</strain>
    </source>
</reference>